<dbReference type="Gene3D" id="3.40.109.10">
    <property type="entry name" value="NADH Oxidase"/>
    <property type="match status" value="1"/>
</dbReference>
<reference evidence="2 3" key="1">
    <citation type="submission" date="2017-10" db="EMBL/GenBank/DDBJ databases">
        <title>Novel microbial diversity and functional potential in the marine mammal oral microbiome.</title>
        <authorList>
            <person name="Dudek N.K."/>
            <person name="Sun C.L."/>
            <person name="Burstein D."/>
            <person name="Kantor R.S."/>
            <person name="Aliaga Goltsman D.S."/>
            <person name="Bik E.M."/>
            <person name="Thomas B.C."/>
            <person name="Banfield J.F."/>
            <person name="Relman D.A."/>
        </authorList>
    </citation>
    <scope>NUCLEOTIDE SEQUENCE [LARGE SCALE GENOMIC DNA]</scope>
    <source>
        <strain evidence="2">DOLZORAL124_49_17</strain>
    </source>
</reference>
<evidence type="ECO:0000313" key="2">
    <source>
        <dbReference type="EMBL" id="PID55725.1"/>
    </source>
</evidence>
<accession>A0A2G6E0Y5</accession>
<comment type="caution">
    <text evidence="2">The sequence shown here is derived from an EMBL/GenBank/DDBJ whole genome shotgun (WGS) entry which is preliminary data.</text>
</comment>
<dbReference type="SUPFAM" id="SSF55469">
    <property type="entry name" value="FMN-dependent nitroreductase-like"/>
    <property type="match status" value="2"/>
</dbReference>
<dbReference type="Gene3D" id="3.40.109.30">
    <property type="entry name" value="putative nitroreductase (tm1586), domain 2"/>
    <property type="match status" value="1"/>
</dbReference>
<dbReference type="AlphaFoldDB" id="A0A2G6E0Y5"/>
<evidence type="ECO:0000259" key="1">
    <source>
        <dbReference type="Pfam" id="PF14512"/>
    </source>
</evidence>
<dbReference type="InterPro" id="IPR000415">
    <property type="entry name" value="Nitroreductase-like"/>
</dbReference>
<dbReference type="EMBL" id="PDPS01000046">
    <property type="protein sequence ID" value="PID55725.1"/>
    <property type="molecule type" value="Genomic_DNA"/>
</dbReference>
<gene>
    <name evidence="2" type="ORF">CSB45_14660</name>
</gene>
<organism evidence="2 3">
    <name type="scientific">candidate division KSB3 bacterium</name>
    <dbReference type="NCBI Taxonomy" id="2044937"/>
    <lineage>
        <taxon>Bacteria</taxon>
        <taxon>candidate division KSB3</taxon>
    </lineage>
</organism>
<dbReference type="Pfam" id="PF14512">
    <property type="entry name" value="TM1586_NiRdase"/>
    <property type="match status" value="1"/>
</dbReference>
<feature type="domain" description="Putative nitroreductase TM1586" evidence="1">
    <location>
        <begin position="5"/>
        <end position="239"/>
    </location>
</feature>
<sequence>MNEKLKHAILARKSVRSYDGKMPSKEQTEQIKAYMADRSNYACPFGSSLRMELLEHGNVGTRNVIKKPPMYVIVIIRNTRESLIDAGYIFERFILFVESLGLNTCYLNSGFQRETVQLAEPLAEDEIMILASPIGFAAEKKSFVEKGSRWFLKAGKRKILDEMFFDHSLGSPVKTPQVREKLEYVRWAPSAVNAQPWRIIFEGEKARFYITTKAKASRRAEYNIHILDIGIALCHYVLAFGHSSFIKEENVPNPEEMNYILTVE</sequence>
<dbReference type="GO" id="GO:0016491">
    <property type="term" value="F:oxidoreductase activity"/>
    <property type="evidence" value="ECO:0007669"/>
    <property type="project" value="InterPro"/>
</dbReference>
<proteinExistence type="predicted"/>
<dbReference type="Proteomes" id="UP000229740">
    <property type="component" value="Unassembled WGS sequence"/>
</dbReference>
<dbReference type="InterPro" id="IPR029478">
    <property type="entry name" value="TM1586_NiRdase"/>
</dbReference>
<name>A0A2G6E0Y5_9BACT</name>
<evidence type="ECO:0000313" key="3">
    <source>
        <dbReference type="Proteomes" id="UP000229740"/>
    </source>
</evidence>
<protein>
    <recommendedName>
        <fullName evidence="1">Putative nitroreductase TM1586 domain-containing protein</fullName>
    </recommendedName>
</protein>